<keyword evidence="2" id="KW-1185">Reference proteome</keyword>
<accession>A0A545AN59</accession>
<protein>
    <submittedName>
        <fullName evidence="1">Uncharacterized protein</fullName>
    </submittedName>
</protein>
<dbReference type="RefSeq" id="WP_142706643.1">
    <property type="nucleotide sequence ID" value="NZ_VIRS01000016.1"/>
</dbReference>
<reference evidence="1 2" key="1">
    <citation type="submission" date="2019-07" db="EMBL/GenBank/DDBJ databases">
        <title>Cryptosporangium phraense sp. nov., isolated from plant litter.</title>
        <authorList>
            <person name="Suriyachadkun C."/>
        </authorList>
    </citation>
    <scope>NUCLEOTIDE SEQUENCE [LARGE SCALE GENOMIC DNA]</scope>
    <source>
        <strain evidence="1 2">A-T 5661</strain>
    </source>
</reference>
<dbReference type="AlphaFoldDB" id="A0A545AN59"/>
<evidence type="ECO:0000313" key="2">
    <source>
        <dbReference type="Proteomes" id="UP000317982"/>
    </source>
</evidence>
<evidence type="ECO:0000313" key="1">
    <source>
        <dbReference type="EMBL" id="TQS42774.1"/>
    </source>
</evidence>
<proteinExistence type="predicted"/>
<comment type="caution">
    <text evidence="1">The sequence shown here is derived from an EMBL/GenBank/DDBJ whole genome shotgun (WGS) entry which is preliminary data.</text>
</comment>
<dbReference type="OrthoDB" id="4067560at2"/>
<organism evidence="1 2">
    <name type="scientific">Cryptosporangium phraense</name>
    <dbReference type="NCBI Taxonomy" id="2593070"/>
    <lineage>
        <taxon>Bacteria</taxon>
        <taxon>Bacillati</taxon>
        <taxon>Actinomycetota</taxon>
        <taxon>Actinomycetes</taxon>
        <taxon>Cryptosporangiales</taxon>
        <taxon>Cryptosporangiaceae</taxon>
        <taxon>Cryptosporangium</taxon>
    </lineage>
</organism>
<dbReference type="InParanoid" id="A0A545AN59"/>
<sequence length="347" mass="39553">MHDDLERLVVHLDEAVRLALIDNEAHLRLSLILFDGAFELMMHREITPWMPLWRNIYEAVVENEAAVRTAGAELPPEEIATRVEFRAKGLSKSQATRIERDFAAKIDRLVAESKLTERDGRLAKRLHDYRNETYHRDHVRKDSIRLAVAAYGDIACRFLRDTRPLLGIPWSSHPKPVPLGLRPYFSSEREMAGLHAWAVAGQTLLERLGPLDPVLPAKLSLNLVERIRQARASLLDFLGLSNETDSKTSKALDRLLFAFERDLSDTAAIVDLLKQFESGRRGKVTTRTIDGWMERAEHLAAIQDPLDAFVGFIDIELEFEPLENNAKGAVIALDRMIEDEIDRRRLK</sequence>
<dbReference type="Proteomes" id="UP000317982">
    <property type="component" value="Unassembled WGS sequence"/>
</dbReference>
<name>A0A545AN59_9ACTN</name>
<dbReference type="EMBL" id="VIRS01000016">
    <property type="protein sequence ID" value="TQS42774.1"/>
    <property type="molecule type" value="Genomic_DNA"/>
</dbReference>
<gene>
    <name evidence="1" type="ORF">FL583_22180</name>
</gene>